<dbReference type="Pfam" id="PF25136">
    <property type="entry name" value="DUF7823"/>
    <property type="match status" value="1"/>
</dbReference>
<evidence type="ECO:0000259" key="1">
    <source>
        <dbReference type="Pfam" id="PF11195"/>
    </source>
</evidence>
<evidence type="ECO:0000313" key="4">
    <source>
        <dbReference type="Proteomes" id="UP001271890"/>
    </source>
</evidence>
<evidence type="ECO:0000259" key="2">
    <source>
        <dbReference type="Pfam" id="PF25136"/>
    </source>
</evidence>
<reference evidence="4" key="1">
    <citation type="journal article" date="2024" name="Toxins">
        <title>Genome Sequence Analysis of Native Xenorhabdus Strains Isolated from Entomopathogenic Nematodes in Argentina.</title>
        <authorList>
            <person name="Palma L."/>
            <person name="Frizzo L."/>
            <person name="Kaiser S."/>
            <person name="Berry C."/>
            <person name="Caballero P."/>
            <person name="Bode H.B."/>
            <person name="Del Valle E.E."/>
        </authorList>
    </citation>
    <scope>NUCLEOTIDE SEQUENCE [LARGE SCALE GENOMIC DNA]</scope>
    <source>
        <strain evidence="4">12</strain>
    </source>
</reference>
<keyword evidence="4" id="KW-1185">Reference proteome</keyword>
<comment type="caution">
    <text evidence="3">The sequence shown here is derived from an EMBL/GenBank/DDBJ whole genome shotgun (WGS) entry which is preliminary data.</text>
</comment>
<gene>
    <name evidence="3" type="ORF">FE392_14310</name>
</gene>
<dbReference type="Pfam" id="PF11195">
    <property type="entry name" value="Tad2-like"/>
    <property type="match status" value="1"/>
</dbReference>
<dbReference type="InterPro" id="IPR056725">
    <property type="entry name" value="DUF7823"/>
</dbReference>
<dbReference type="EMBL" id="VCDN01000058">
    <property type="protein sequence ID" value="MDX7988491.1"/>
    <property type="molecule type" value="Genomic_DNA"/>
</dbReference>
<sequence length="234" mass="25787">MSEVNKLDQNCSLTTPDQYHVKVTIANDTVAPVGSFPWAMIQVYLRKNIRRNIWDAGTYIYGNNIGMDNQSVNQVNKEGVFAWNPQQPDMLACDWELNCMLSFDLEIGTSQYNNGGSQDWGYLTKEGNISSGESTFGTLSNLQSTLGIGNILTFILIESPIGTSGTIQLQVDTQNQPDLSSKNLEVTVDGSTFKLGSSSNATTDFTFNSNGAKKLGELLKQNVGNTLHFCFNWK</sequence>
<evidence type="ECO:0000313" key="3">
    <source>
        <dbReference type="EMBL" id="MDX7988491.1"/>
    </source>
</evidence>
<accession>A0ABU4SCF1</accession>
<dbReference type="Proteomes" id="UP001271890">
    <property type="component" value="Unassembled WGS sequence"/>
</dbReference>
<feature type="domain" description="Thoeris anti-defense 2-like" evidence="1">
    <location>
        <begin position="35"/>
        <end position="97"/>
    </location>
</feature>
<protein>
    <submittedName>
        <fullName evidence="3">Uncharacterized protein</fullName>
    </submittedName>
</protein>
<dbReference type="InterPro" id="IPR021361">
    <property type="entry name" value="Tad2-like_dom"/>
</dbReference>
<dbReference type="RefSeq" id="WP_319930896.1">
    <property type="nucleotide sequence ID" value="NZ_VCDN01000058.1"/>
</dbReference>
<name>A0ABU4SCF1_9GAMM</name>
<proteinExistence type="predicted"/>
<organism evidence="3 4">
    <name type="scientific">Xenorhabdus santafensis</name>
    <dbReference type="NCBI Taxonomy" id="2582833"/>
    <lineage>
        <taxon>Bacteria</taxon>
        <taxon>Pseudomonadati</taxon>
        <taxon>Pseudomonadota</taxon>
        <taxon>Gammaproteobacteria</taxon>
        <taxon>Enterobacterales</taxon>
        <taxon>Morganellaceae</taxon>
        <taxon>Xenorhabdus</taxon>
    </lineage>
</organism>
<feature type="domain" description="DUF7823" evidence="2">
    <location>
        <begin position="132"/>
        <end position="234"/>
    </location>
</feature>